<dbReference type="SUPFAM" id="SSF46689">
    <property type="entry name" value="Homeodomain-like"/>
    <property type="match status" value="1"/>
</dbReference>
<evidence type="ECO:0000256" key="3">
    <source>
        <dbReference type="SAM" id="MobiDB-lite"/>
    </source>
</evidence>
<feature type="domain" description="HTH tetR-type" evidence="4">
    <location>
        <begin position="22"/>
        <end position="82"/>
    </location>
</feature>
<dbReference type="InterPro" id="IPR009057">
    <property type="entry name" value="Homeodomain-like_sf"/>
</dbReference>
<dbReference type="PROSITE" id="PS50977">
    <property type="entry name" value="HTH_TETR_2"/>
    <property type="match status" value="1"/>
</dbReference>
<dbReference type="Gene3D" id="1.10.10.60">
    <property type="entry name" value="Homeodomain-like"/>
    <property type="match status" value="1"/>
</dbReference>
<dbReference type="Gene3D" id="1.10.357.10">
    <property type="entry name" value="Tetracycline Repressor, domain 2"/>
    <property type="match status" value="1"/>
</dbReference>
<dbReference type="InterPro" id="IPR036271">
    <property type="entry name" value="Tet_transcr_reg_TetR-rel_C_sf"/>
</dbReference>
<dbReference type="InterPro" id="IPR001647">
    <property type="entry name" value="HTH_TetR"/>
</dbReference>
<dbReference type="InterPro" id="IPR023772">
    <property type="entry name" value="DNA-bd_HTH_TetR-type_CS"/>
</dbReference>
<dbReference type="PANTHER" id="PTHR30055">
    <property type="entry name" value="HTH-TYPE TRANSCRIPTIONAL REGULATOR RUTR"/>
    <property type="match status" value="1"/>
</dbReference>
<dbReference type="RefSeq" id="WP_142902412.1">
    <property type="nucleotide sequence ID" value="NZ_ML660087.1"/>
</dbReference>
<protein>
    <submittedName>
        <fullName evidence="5">TetR/AcrR family transcriptional regulator</fullName>
    </submittedName>
</protein>
<dbReference type="PROSITE" id="PS01081">
    <property type="entry name" value="HTH_TETR_1"/>
    <property type="match status" value="1"/>
</dbReference>
<dbReference type="OrthoDB" id="5705802at2"/>
<keyword evidence="6" id="KW-1185">Reference proteome</keyword>
<name>A0A545UA02_9GAMM</name>
<feature type="DNA-binding region" description="H-T-H motif" evidence="2">
    <location>
        <begin position="45"/>
        <end position="64"/>
    </location>
</feature>
<dbReference type="PANTHER" id="PTHR30055:SF233">
    <property type="entry name" value="REGULATORY PROTEIN TETR"/>
    <property type="match status" value="1"/>
</dbReference>
<evidence type="ECO:0000259" key="4">
    <source>
        <dbReference type="PROSITE" id="PS50977"/>
    </source>
</evidence>
<evidence type="ECO:0000256" key="2">
    <source>
        <dbReference type="PROSITE-ProRule" id="PRU00335"/>
    </source>
</evidence>
<dbReference type="Pfam" id="PF00440">
    <property type="entry name" value="TetR_N"/>
    <property type="match status" value="1"/>
</dbReference>
<dbReference type="SUPFAM" id="SSF48498">
    <property type="entry name" value="Tetracyclin repressor-like, C-terminal domain"/>
    <property type="match status" value="1"/>
</dbReference>
<accession>A0A545UA02</accession>
<sequence>MSTTPAESPPGRGRPKDPQREAKARDSLLKAAAKLLKTKSYTDISIRELGAEAKLNSAMISYYFGSKEDLFFQVLKRGIGDEAFQTLGRLGADPTVAPLEKLQTLIRTFVCLHHDHPWISRLIIDQVVLQQGKLRRLFIQNIVRKNEAMIRGLIEELVQCGEFREDLDIEYARTSLISLLAFPFVAAPMLKDAVDFDLYRMDVEPWVRHTFTLFIAGCAAAPQLREDG</sequence>
<evidence type="ECO:0000313" key="5">
    <source>
        <dbReference type="EMBL" id="TQV86259.1"/>
    </source>
</evidence>
<gene>
    <name evidence="5" type="ORF">FKG94_01535</name>
</gene>
<dbReference type="Proteomes" id="UP000319732">
    <property type="component" value="Unassembled WGS sequence"/>
</dbReference>
<dbReference type="Pfam" id="PF17938">
    <property type="entry name" value="TetR_C_29"/>
    <property type="match status" value="1"/>
</dbReference>
<feature type="compositionally biased region" description="Basic and acidic residues" evidence="3">
    <location>
        <begin position="14"/>
        <end position="24"/>
    </location>
</feature>
<evidence type="ECO:0000313" key="6">
    <source>
        <dbReference type="Proteomes" id="UP000319732"/>
    </source>
</evidence>
<proteinExistence type="predicted"/>
<dbReference type="GO" id="GO:0000976">
    <property type="term" value="F:transcription cis-regulatory region binding"/>
    <property type="evidence" value="ECO:0007669"/>
    <property type="project" value="TreeGrafter"/>
</dbReference>
<dbReference type="InterPro" id="IPR041474">
    <property type="entry name" value="NicS_C"/>
</dbReference>
<organism evidence="5 6">
    <name type="scientific">Exilibacterium tricleocarpae</name>
    <dbReference type="NCBI Taxonomy" id="2591008"/>
    <lineage>
        <taxon>Bacteria</taxon>
        <taxon>Pseudomonadati</taxon>
        <taxon>Pseudomonadota</taxon>
        <taxon>Gammaproteobacteria</taxon>
        <taxon>Cellvibrionales</taxon>
        <taxon>Cellvibrionaceae</taxon>
        <taxon>Exilibacterium</taxon>
    </lineage>
</organism>
<dbReference type="AlphaFoldDB" id="A0A545UA02"/>
<dbReference type="EMBL" id="VHSG01000002">
    <property type="protein sequence ID" value="TQV86259.1"/>
    <property type="molecule type" value="Genomic_DNA"/>
</dbReference>
<comment type="caution">
    <text evidence="5">The sequence shown here is derived from an EMBL/GenBank/DDBJ whole genome shotgun (WGS) entry which is preliminary data.</text>
</comment>
<reference evidence="5 6" key="1">
    <citation type="submission" date="2019-06" db="EMBL/GenBank/DDBJ databases">
        <title>Whole genome sequence for Cellvibrionaceae sp. R142.</title>
        <authorList>
            <person name="Wang G."/>
        </authorList>
    </citation>
    <scope>NUCLEOTIDE SEQUENCE [LARGE SCALE GENOMIC DNA]</scope>
    <source>
        <strain evidence="5 6">R142</strain>
    </source>
</reference>
<feature type="region of interest" description="Disordered" evidence="3">
    <location>
        <begin position="1"/>
        <end position="24"/>
    </location>
</feature>
<dbReference type="InterPro" id="IPR050109">
    <property type="entry name" value="HTH-type_TetR-like_transc_reg"/>
</dbReference>
<keyword evidence="1 2" id="KW-0238">DNA-binding</keyword>
<dbReference type="GO" id="GO:0003700">
    <property type="term" value="F:DNA-binding transcription factor activity"/>
    <property type="evidence" value="ECO:0007669"/>
    <property type="project" value="TreeGrafter"/>
</dbReference>
<evidence type="ECO:0000256" key="1">
    <source>
        <dbReference type="ARBA" id="ARBA00023125"/>
    </source>
</evidence>